<dbReference type="Gene3D" id="1.10.10.2830">
    <property type="match status" value="1"/>
</dbReference>
<dbReference type="CDD" id="cd16393">
    <property type="entry name" value="SPO0J_N"/>
    <property type="match status" value="1"/>
</dbReference>
<dbReference type="AlphaFoldDB" id="A0A4R3MGD7"/>
<keyword evidence="3" id="KW-0238">DNA-binding</keyword>
<dbReference type="GO" id="GO:0045881">
    <property type="term" value="P:positive regulation of sporulation resulting in formation of a cellular spore"/>
    <property type="evidence" value="ECO:0007669"/>
    <property type="project" value="TreeGrafter"/>
</dbReference>
<evidence type="ECO:0000256" key="2">
    <source>
        <dbReference type="ARBA" id="ARBA00006295"/>
    </source>
</evidence>
<evidence type="ECO:0000259" key="4">
    <source>
        <dbReference type="SMART" id="SM00470"/>
    </source>
</evidence>
<name>A0A4R3MGD7_9FIRM</name>
<dbReference type="InterPro" id="IPR004437">
    <property type="entry name" value="ParB/RepB/Spo0J"/>
</dbReference>
<dbReference type="InterPro" id="IPR036086">
    <property type="entry name" value="ParB/Sulfiredoxin_sf"/>
</dbReference>
<reference evidence="5 6" key="1">
    <citation type="submission" date="2019-03" db="EMBL/GenBank/DDBJ databases">
        <title>Genomic Encyclopedia of Type Strains, Phase IV (KMG-IV): sequencing the most valuable type-strain genomes for metagenomic binning, comparative biology and taxonomic classification.</title>
        <authorList>
            <person name="Goeker M."/>
        </authorList>
    </citation>
    <scope>NUCLEOTIDE SEQUENCE [LARGE SCALE GENOMIC DNA]</scope>
    <source>
        <strain evidence="5 6">DSM 24629</strain>
    </source>
</reference>
<dbReference type="EMBL" id="SMAL01000012">
    <property type="protein sequence ID" value="TCT12249.1"/>
    <property type="molecule type" value="Genomic_DNA"/>
</dbReference>
<sequence length="279" mass="32088">MFKNYNIKEIDINLISTNPNQPRQIFNDEMIDDLMNSIKEYGIMQPLTVRKIDNKKFELIAGERRLRASKKLGLKKVPVIINQVDNKDSAVLALVENIQRENLNFIEEAYAYKRLIEEFNYTQQELAISMGKSQSTIANKLRILKLDKGIIQEINNNNLTERHARALLKLKDESNQVIAIKEILENDLNVKSTEEFISNLLEGHNNTKSDDSQINNTEINNKTKDKKVTVKNSLKDLRVINNTISQTVDVLKSLGLDVTYNTKETDNTYQINIVIPIKN</sequence>
<dbReference type="OrthoDB" id="9802051at2"/>
<dbReference type="Pfam" id="PF02195">
    <property type="entry name" value="ParB_N"/>
    <property type="match status" value="1"/>
</dbReference>
<evidence type="ECO:0000256" key="1">
    <source>
        <dbReference type="ARBA" id="ARBA00004453"/>
    </source>
</evidence>
<proteinExistence type="inferred from homology"/>
<protein>
    <submittedName>
        <fullName evidence="5">ParB family protein</fullName>
    </submittedName>
</protein>
<comment type="caution">
    <text evidence="5">The sequence shown here is derived from an EMBL/GenBank/DDBJ whole genome shotgun (WGS) entry which is preliminary data.</text>
</comment>
<dbReference type="PANTHER" id="PTHR33375:SF8">
    <property type="entry name" value="NUCLEOID OCCLUSION PROTEIN"/>
    <property type="match status" value="1"/>
</dbReference>
<gene>
    <name evidence="5" type="ORF">EDC18_11220</name>
</gene>
<dbReference type="Pfam" id="PF17762">
    <property type="entry name" value="HTH_ParB"/>
    <property type="match status" value="1"/>
</dbReference>
<evidence type="ECO:0000313" key="5">
    <source>
        <dbReference type="EMBL" id="TCT12249.1"/>
    </source>
</evidence>
<dbReference type="GO" id="GO:0003677">
    <property type="term" value="F:DNA binding"/>
    <property type="evidence" value="ECO:0007669"/>
    <property type="project" value="UniProtKB-KW"/>
</dbReference>
<evidence type="ECO:0000256" key="3">
    <source>
        <dbReference type="ARBA" id="ARBA00023125"/>
    </source>
</evidence>
<comment type="similarity">
    <text evidence="2">Belongs to the ParB family.</text>
</comment>
<keyword evidence="6" id="KW-1185">Reference proteome</keyword>
<dbReference type="GO" id="GO:0005694">
    <property type="term" value="C:chromosome"/>
    <property type="evidence" value="ECO:0007669"/>
    <property type="project" value="TreeGrafter"/>
</dbReference>
<dbReference type="PANTHER" id="PTHR33375">
    <property type="entry name" value="CHROMOSOME-PARTITIONING PROTEIN PARB-RELATED"/>
    <property type="match status" value="1"/>
</dbReference>
<dbReference type="Proteomes" id="UP000294902">
    <property type="component" value="Unassembled WGS sequence"/>
</dbReference>
<dbReference type="InterPro" id="IPR003115">
    <property type="entry name" value="ParB_N"/>
</dbReference>
<dbReference type="GO" id="GO:0007059">
    <property type="term" value="P:chromosome segregation"/>
    <property type="evidence" value="ECO:0007669"/>
    <property type="project" value="TreeGrafter"/>
</dbReference>
<dbReference type="SMART" id="SM00470">
    <property type="entry name" value="ParB"/>
    <property type="match status" value="1"/>
</dbReference>
<dbReference type="NCBIfam" id="TIGR00180">
    <property type="entry name" value="parB_part"/>
    <property type="match status" value="1"/>
</dbReference>
<dbReference type="SUPFAM" id="SSF110849">
    <property type="entry name" value="ParB/Sulfiredoxin"/>
    <property type="match status" value="1"/>
</dbReference>
<comment type="subcellular location">
    <subcellularLocation>
        <location evidence="1">Cytoplasm</location>
        <location evidence="1">Nucleoid</location>
    </subcellularLocation>
</comment>
<dbReference type="Gene3D" id="3.90.1530.30">
    <property type="match status" value="1"/>
</dbReference>
<feature type="domain" description="ParB-like N-terminal" evidence="4">
    <location>
        <begin position="8"/>
        <end position="98"/>
    </location>
</feature>
<dbReference type="FunFam" id="3.90.1530.30:FF:000001">
    <property type="entry name" value="Chromosome partitioning protein ParB"/>
    <property type="match status" value="1"/>
</dbReference>
<organism evidence="5 6">
    <name type="scientific">Natranaerovirga pectinivora</name>
    <dbReference type="NCBI Taxonomy" id="682400"/>
    <lineage>
        <taxon>Bacteria</taxon>
        <taxon>Bacillati</taxon>
        <taxon>Bacillota</taxon>
        <taxon>Clostridia</taxon>
        <taxon>Lachnospirales</taxon>
        <taxon>Natranaerovirgaceae</taxon>
        <taxon>Natranaerovirga</taxon>
    </lineage>
</organism>
<dbReference type="InterPro" id="IPR050336">
    <property type="entry name" value="Chromosome_partition/occlusion"/>
</dbReference>
<dbReference type="InterPro" id="IPR041468">
    <property type="entry name" value="HTH_ParB/Spo0J"/>
</dbReference>
<accession>A0A4R3MGD7</accession>
<dbReference type="FunFam" id="1.10.10.2830:FF:000001">
    <property type="entry name" value="Chromosome partitioning protein ParB"/>
    <property type="match status" value="1"/>
</dbReference>
<evidence type="ECO:0000313" key="6">
    <source>
        <dbReference type="Proteomes" id="UP000294902"/>
    </source>
</evidence>
<dbReference type="GO" id="GO:0009295">
    <property type="term" value="C:nucleoid"/>
    <property type="evidence" value="ECO:0007669"/>
    <property type="project" value="UniProtKB-SubCell"/>
</dbReference>
<dbReference type="RefSeq" id="WP_132253774.1">
    <property type="nucleotide sequence ID" value="NZ_SMAL01000012.1"/>
</dbReference>